<accession>A0A1F5MH07</accession>
<gene>
    <name evidence="2" type="ORF">A3I48_00665</name>
</gene>
<dbReference type="Gene3D" id="3.30.70.1290">
    <property type="entry name" value="Transposase IS200-like"/>
    <property type="match status" value="1"/>
</dbReference>
<dbReference type="PANTHER" id="PTHR34322:SF2">
    <property type="entry name" value="TRANSPOSASE IS200-LIKE DOMAIN-CONTAINING PROTEIN"/>
    <property type="match status" value="1"/>
</dbReference>
<evidence type="ECO:0000313" key="3">
    <source>
        <dbReference type="Proteomes" id="UP000178859"/>
    </source>
</evidence>
<name>A0A1F5MH07_9BACT</name>
<dbReference type="Pfam" id="PF01797">
    <property type="entry name" value="Y1_Tnp"/>
    <property type="match status" value="1"/>
</dbReference>
<evidence type="ECO:0000313" key="2">
    <source>
        <dbReference type="EMBL" id="OGE64656.1"/>
    </source>
</evidence>
<dbReference type="GO" id="GO:0003677">
    <property type="term" value="F:DNA binding"/>
    <property type="evidence" value="ECO:0007669"/>
    <property type="project" value="InterPro"/>
</dbReference>
<feature type="domain" description="Transposase IS200-like" evidence="1">
    <location>
        <begin position="11"/>
        <end position="159"/>
    </location>
</feature>
<proteinExistence type="predicted"/>
<reference evidence="2 3" key="1">
    <citation type="journal article" date="2016" name="Nat. Commun.">
        <title>Thousands of microbial genomes shed light on interconnected biogeochemical processes in an aquifer system.</title>
        <authorList>
            <person name="Anantharaman K."/>
            <person name="Brown C.T."/>
            <person name="Hug L.A."/>
            <person name="Sharon I."/>
            <person name="Castelle C.J."/>
            <person name="Probst A.J."/>
            <person name="Thomas B.C."/>
            <person name="Singh A."/>
            <person name="Wilkins M.J."/>
            <person name="Karaoz U."/>
            <person name="Brodie E.L."/>
            <person name="Williams K.H."/>
            <person name="Hubbard S.S."/>
            <person name="Banfield J.F."/>
        </authorList>
    </citation>
    <scope>NUCLEOTIDE SEQUENCE [LARGE SCALE GENOMIC DNA]</scope>
</reference>
<sequence length="227" mass="27688">MPARNRIKHYVENSYYHIYNRGVEKRLIFKDQQDYAVFLNYLKEYLLPKDEENLRKQFFNPNATYKEKDKVTKLLRLNNFYGEITLFAYCLMPNHFHFFIKQKGSLSIDKFMQSLATRYTMYFNRKYKRVGFLYQDTYKAVLIENEQQFIYLSKYIHKQAIQQGRTLRSWNQPSSYSEYLGDRKTEWIHPEEILSYFSKINPKFSYKSFVEESTDFSPIQNKLIEED</sequence>
<dbReference type="Proteomes" id="UP000178859">
    <property type="component" value="Unassembled WGS sequence"/>
</dbReference>
<dbReference type="PANTHER" id="PTHR34322">
    <property type="entry name" value="TRANSPOSASE, Y1_TNP DOMAIN-CONTAINING"/>
    <property type="match status" value="1"/>
</dbReference>
<protein>
    <recommendedName>
        <fullName evidence="1">Transposase IS200-like domain-containing protein</fullName>
    </recommendedName>
</protein>
<organism evidence="2 3">
    <name type="scientific">Candidatus Daviesbacteria bacterium RIFCSPLOWO2_02_FULL_36_7</name>
    <dbReference type="NCBI Taxonomy" id="1797792"/>
    <lineage>
        <taxon>Bacteria</taxon>
        <taxon>Candidatus Daviesiibacteriota</taxon>
    </lineage>
</organism>
<dbReference type="GO" id="GO:0004803">
    <property type="term" value="F:transposase activity"/>
    <property type="evidence" value="ECO:0007669"/>
    <property type="project" value="InterPro"/>
</dbReference>
<dbReference type="GO" id="GO:0006313">
    <property type="term" value="P:DNA transposition"/>
    <property type="evidence" value="ECO:0007669"/>
    <property type="project" value="InterPro"/>
</dbReference>
<dbReference type="InterPro" id="IPR002686">
    <property type="entry name" value="Transposase_17"/>
</dbReference>
<dbReference type="SUPFAM" id="SSF143422">
    <property type="entry name" value="Transposase IS200-like"/>
    <property type="match status" value="1"/>
</dbReference>
<evidence type="ECO:0000259" key="1">
    <source>
        <dbReference type="SMART" id="SM01321"/>
    </source>
</evidence>
<dbReference type="InterPro" id="IPR036515">
    <property type="entry name" value="Transposase_17_sf"/>
</dbReference>
<comment type="caution">
    <text evidence="2">The sequence shown here is derived from an EMBL/GenBank/DDBJ whole genome shotgun (WGS) entry which is preliminary data.</text>
</comment>
<dbReference type="SMART" id="SM01321">
    <property type="entry name" value="Y1_Tnp"/>
    <property type="match status" value="1"/>
</dbReference>
<dbReference type="EMBL" id="MFDT01000049">
    <property type="protein sequence ID" value="OGE64656.1"/>
    <property type="molecule type" value="Genomic_DNA"/>
</dbReference>
<dbReference type="AlphaFoldDB" id="A0A1F5MH07"/>